<keyword evidence="2" id="KW-0472">Membrane</keyword>
<evidence type="ECO:0000313" key="4">
    <source>
        <dbReference type="EMBL" id="PIL27853.1"/>
    </source>
</evidence>
<dbReference type="AlphaFoldDB" id="A0A2G8S249"/>
<feature type="domain" description="ER-bound oxygenase mpaB/mpaB'/Rubber oxygenase catalytic" evidence="3">
    <location>
        <begin position="194"/>
        <end position="408"/>
    </location>
</feature>
<feature type="compositionally biased region" description="Pro residues" evidence="1">
    <location>
        <begin position="339"/>
        <end position="361"/>
    </location>
</feature>
<organism evidence="4 5">
    <name type="scientific">Ganoderma sinense ZZ0214-1</name>
    <dbReference type="NCBI Taxonomy" id="1077348"/>
    <lineage>
        <taxon>Eukaryota</taxon>
        <taxon>Fungi</taxon>
        <taxon>Dikarya</taxon>
        <taxon>Basidiomycota</taxon>
        <taxon>Agaricomycotina</taxon>
        <taxon>Agaricomycetes</taxon>
        <taxon>Polyporales</taxon>
        <taxon>Polyporaceae</taxon>
        <taxon>Ganoderma</taxon>
    </lineage>
</organism>
<evidence type="ECO:0000313" key="5">
    <source>
        <dbReference type="Proteomes" id="UP000230002"/>
    </source>
</evidence>
<evidence type="ECO:0000256" key="2">
    <source>
        <dbReference type="SAM" id="Phobius"/>
    </source>
</evidence>
<dbReference type="PANTHER" id="PTHR37539">
    <property type="entry name" value="SECRETED PROTEIN-RELATED"/>
    <property type="match status" value="1"/>
</dbReference>
<proteinExistence type="predicted"/>
<evidence type="ECO:0000256" key="1">
    <source>
        <dbReference type="SAM" id="MobiDB-lite"/>
    </source>
</evidence>
<sequence>MVFIIGNVRPFHPSEVKHVASFEDMKDVTNGDIVETFGHVLEWDHNCVPVELCESWRLMGDPACDSALREVFSSPGESVGKDLLQAVRSHAAATSHEEAPATHAFLDEVLRRPPPGLAATEEEVGLARQLFIDDSVQIVQALLYFSLAGGLASSRIARTLEAVSYLVPHLKNVGGEFPPSLAEMASQIPKEMNDRTFMRLVETMQFVLDVMGCSVSAPQSPSAGLLSTLLPEGEGWRSAVRVRLLHGVVRWRVQARREREHPMEVLDRDSVPLSQEEVAATLGAFSTIPIWCLHRLHLPPPPDKASAYLALWRHVGYYMGVAPSILHHHFASTRAADKTPPPPSRPHPLPLPFPPPPPPPPPPVRLRMHALLLAQRLPHYFAAWYPRRAWLAKRRAVLAEGMVRSVRWSMGMRRSAFRPRTECRVPLPQAPTQTQIQTQTQTQMQTYASKETQEGGELAQGVAEAEAVMRDPARAQALTRQWGEVLFELVGVSVGVGVLASVAAYWGAKSAMAIASGFQY</sequence>
<dbReference type="OrthoDB" id="6361347at2759"/>
<dbReference type="PANTHER" id="PTHR37539:SF1">
    <property type="entry name" value="ER-BOUND OXYGENASE MPAB_MPAB'_RUBBER OXYGENASE CATALYTIC DOMAIN-CONTAINING PROTEIN"/>
    <property type="match status" value="1"/>
</dbReference>
<dbReference type="GO" id="GO:0016491">
    <property type="term" value="F:oxidoreductase activity"/>
    <property type="evidence" value="ECO:0007669"/>
    <property type="project" value="InterPro"/>
</dbReference>
<dbReference type="InterPro" id="IPR037473">
    <property type="entry name" value="Lcp-like"/>
</dbReference>
<name>A0A2G8S249_9APHY</name>
<gene>
    <name evidence="4" type="ORF">GSI_11007</name>
</gene>
<feature type="region of interest" description="Disordered" evidence="1">
    <location>
        <begin position="333"/>
        <end position="361"/>
    </location>
</feature>
<reference evidence="4 5" key="1">
    <citation type="journal article" date="2015" name="Sci. Rep.">
        <title>Chromosome-level genome map provides insights into diverse defense mechanisms in the medicinal fungus Ganoderma sinense.</title>
        <authorList>
            <person name="Zhu Y."/>
            <person name="Xu J."/>
            <person name="Sun C."/>
            <person name="Zhou S."/>
            <person name="Xu H."/>
            <person name="Nelson D.R."/>
            <person name="Qian J."/>
            <person name="Song J."/>
            <person name="Luo H."/>
            <person name="Xiang L."/>
            <person name="Li Y."/>
            <person name="Xu Z."/>
            <person name="Ji A."/>
            <person name="Wang L."/>
            <person name="Lu S."/>
            <person name="Hayward A."/>
            <person name="Sun W."/>
            <person name="Li X."/>
            <person name="Schwartz D.C."/>
            <person name="Wang Y."/>
            <person name="Chen S."/>
        </authorList>
    </citation>
    <scope>NUCLEOTIDE SEQUENCE [LARGE SCALE GENOMIC DNA]</scope>
    <source>
        <strain evidence="4 5">ZZ0214-1</strain>
    </source>
</reference>
<accession>A0A2G8S249</accession>
<keyword evidence="5" id="KW-1185">Reference proteome</keyword>
<protein>
    <recommendedName>
        <fullName evidence="3">ER-bound oxygenase mpaB/mpaB'/Rubber oxygenase catalytic domain-containing protein</fullName>
    </recommendedName>
</protein>
<dbReference type="Proteomes" id="UP000230002">
    <property type="component" value="Unassembled WGS sequence"/>
</dbReference>
<evidence type="ECO:0000259" key="3">
    <source>
        <dbReference type="Pfam" id="PF09995"/>
    </source>
</evidence>
<comment type="caution">
    <text evidence="4">The sequence shown here is derived from an EMBL/GenBank/DDBJ whole genome shotgun (WGS) entry which is preliminary data.</text>
</comment>
<keyword evidence="2" id="KW-1133">Transmembrane helix</keyword>
<dbReference type="STRING" id="1077348.A0A2G8S249"/>
<keyword evidence="2" id="KW-0812">Transmembrane</keyword>
<dbReference type="EMBL" id="AYKW01000034">
    <property type="protein sequence ID" value="PIL27853.1"/>
    <property type="molecule type" value="Genomic_DNA"/>
</dbReference>
<dbReference type="InterPro" id="IPR018713">
    <property type="entry name" value="MPAB/Lcp_cat_dom"/>
</dbReference>
<dbReference type="Pfam" id="PF09995">
    <property type="entry name" value="MPAB_Lcp_cat"/>
    <property type="match status" value="1"/>
</dbReference>
<feature type="transmembrane region" description="Helical" evidence="2">
    <location>
        <begin position="485"/>
        <end position="506"/>
    </location>
</feature>